<sequence length="125" mass="13839">MADPGFRGPKQIYQAFQWSMQGLKATYQAEASFRMEVYLFILLLPCAYLLADSHIDVILLIGSALMVLLIEIINSAIEAVVDLVCGEERHELAGRAKDMGSAAVFMSQVIVFLVWGLIAYQNLIA</sequence>
<keyword evidence="15" id="KW-0460">Magnesium</keyword>
<dbReference type="CDD" id="cd14264">
    <property type="entry name" value="DAGK_IM"/>
    <property type="match status" value="1"/>
</dbReference>
<dbReference type="PANTHER" id="PTHR34299">
    <property type="entry name" value="DIACYLGLYCEROL KINASE"/>
    <property type="match status" value="1"/>
</dbReference>
<keyword evidence="8" id="KW-0997">Cell inner membrane</keyword>
<comment type="similarity">
    <text evidence="3">Belongs to the bacterial diacylglycerol kinase family.</text>
</comment>
<evidence type="ECO:0000256" key="10">
    <source>
        <dbReference type="ARBA" id="ARBA00022692"/>
    </source>
</evidence>
<dbReference type="EMBL" id="UOFA01000067">
    <property type="protein sequence ID" value="VAW44050.1"/>
    <property type="molecule type" value="Genomic_DNA"/>
</dbReference>
<evidence type="ECO:0000256" key="18">
    <source>
        <dbReference type="ARBA" id="ARBA00023136"/>
    </source>
</evidence>
<keyword evidence="18 22" id="KW-0472">Membrane</keyword>
<dbReference type="InterPro" id="IPR000829">
    <property type="entry name" value="DAGK"/>
</dbReference>
<evidence type="ECO:0000256" key="16">
    <source>
        <dbReference type="ARBA" id="ARBA00022989"/>
    </source>
</evidence>
<keyword evidence="9 23" id="KW-0808">Transferase</keyword>
<keyword evidence="13 23" id="KW-0418">Kinase</keyword>
<evidence type="ECO:0000256" key="20">
    <source>
        <dbReference type="ARBA" id="ARBA00023264"/>
    </source>
</evidence>
<evidence type="ECO:0000256" key="14">
    <source>
        <dbReference type="ARBA" id="ARBA00022840"/>
    </source>
</evidence>
<keyword evidence="6" id="KW-1003">Cell membrane</keyword>
<evidence type="ECO:0000256" key="15">
    <source>
        <dbReference type="ARBA" id="ARBA00022842"/>
    </source>
</evidence>
<feature type="transmembrane region" description="Helical" evidence="22">
    <location>
        <begin position="102"/>
        <end position="120"/>
    </location>
</feature>
<evidence type="ECO:0000256" key="19">
    <source>
        <dbReference type="ARBA" id="ARBA00023209"/>
    </source>
</evidence>
<dbReference type="GO" id="GO:0004143">
    <property type="term" value="F:ATP-dependent diacylglycerol kinase activity"/>
    <property type="evidence" value="ECO:0007669"/>
    <property type="project" value="UniProtKB-EC"/>
</dbReference>
<evidence type="ECO:0000256" key="7">
    <source>
        <dbReference type="ARBA" id="ARBA00022516"/>
    </source>
</evidence>
<dbReference type="InterPro" id="IPR033718">
    <property type="entry name" value="DAGK_prok"/>
</dbReference>
<dbReference type="EC" id="2.7.1.107" evidence="4"/>
<dbReference type="PANTHER" id="PTHR34299:SF1">
    <property type="entry name" value="DIACYLGLYCEROL KINASE"/>
    <property type="match status" value="1"/>
</dbReference>
<evidence type="ECO:0000256" key="22">
    <source>
        <dbReference type="SAM" id="Phobius"/>
    </source>
</evidence>
<feature type="transmembrane region" description="Helical" evidence="22">
    <location>
        <begin position="57"/>
        <end position="81"/>
    </location>
</feature>
<evidence type="ECO:0000256" key="21">
    <source>
        <dbReference type="ARBA" id="ARBA00031546"/>
    </source>
</evidence>
<keyword evidence="19" id="KW-0594">Phospholipid biosynthesis</keyword>
<proteinExistence type="inferred from homology"/>
<evidence type="ECO:0000256" key="1">
    <source>
        <dbReference type="ARBA" id="ARBA00001946"/>
    </source>
</evidence>
<evidence type="ECO:0000256" key="3">
    <source>
        <dbReference type="ARBA" id="ARBA00005967"/>
    </source>
</evidence>
<comment type="subcellular location">
    <subcellularLocation>
        <location evidence="2">Cell inner membrane</location>
        <topology evidence="2">Multi-pass membrane protein</topology>
    </subcellularLocation>
</comment>
<evidence type="ECO:0000256" key="4">
    <source>
        <dbReference type="ARBA" id="ARBA00012133"/>
    </source>
</evidence>
<reference evidence="23" key="1">
    <citation type="submission" date="2018-06" db="EMBL/GenBank/DDBJ databases">
        <authorList>
            <person name="Zhirakovskaya E."/>
        </authorList>
    </citation>
    <scope>NUCLEOTIDE SEQUENCE</scope>
</reference>
<evidence type="ECO:0000256" key="2">
    <source>
        <dbReference type="ARBA" id="ARBA00004429"/>
    </source>
</evidence>
<accession>A0A3B0VUJ7</accession>
<evidence type="ECO:0000256" key="5">
    <source>
        <dbReference type="ARBA" id="ARBA00017575"/>
    </source>
</evidence>
<name>A0A3B0VUJ7_9ZZZZ</name>
<keyword evidence="7" id="KW-0444">Lipid biosynthesis</keyword>
<keyword evidence="11" id="KW-0479">Metal-binding</keyword>
<evidence type="ECO:0000256" key="13">
    <source>
        <dbReference type="ARBA" id="ARBA00022777"/>
    </source>
</evidence>
<dbReference type="AlphaFoldDB" id="A0A3B0VUJ7"/>
<dbReference type="Gene3D" id="1.10.287.3610">
    <property type="match status" value="1"/>
</dbReference>
<keyword evidence="14" id="KW-0067">ATP-binding</keyword>
<evidence type="ECO:0000256" key="11">
    <source>
        <dbReference type="ARBA" id="ARBA00022723"/>
    </source>
</evidence>
<protein>
    <recommendedName>
        <fullName evidence="5">Diacylglycerol kinase</fullName>
        <ecNumber evidence="4">2.7.1.107</ecNumber>
    </recommendedName>
    <alternativeName>
        <fullName evidence="21">Diglyceride kinase</fullName>
    </alternativeName>
</protein>
<dbReference type="GO" id="GO:0005524">
    <property type="term" value="F:ATP binding"/>
    <property type="evidence" value="ECO:0007669"/>
    <property type="project" value="UniProtKB-KW"/>
</dbReference>
<keyword evidence="10 22" id="KW-0812">Transmembrane</keyword>
<dbReference type="PROSITE" id="PS01069">
    <property type="entry name" value="DAGK_PROKAR"/>
    <property type="match status" value="1"/>
</dbReference>
<keyword evidence="20" id="KW-1208">Phospholipid metabolism</keyword>
<keyword evidence="16 22" id="KW-1133">Transmembrane helix</keyword>
<gene>
    <name evidence="23" type="ORF">MNBD_GAMMA02-603</name>
</gene>
<feature type="transmembrane region" description="Helical" evidence="22">
    <location>
        <begin position="33"/>
        <end position="51"/>
    </location>
</feature>
<organism evidence="23">
    <name type="scientific">hydrothermal vent metagenome</name>
    <dbReference type="NCBI Taxonomy" id="652676"/>
    <lineage>
        <taxon>unclassified sequences</taxon>
        <taxon>metagenomes</taxon>
        <taxon>ecological metagenomes</taxon>
    </lineage>
</organism>
<dbReference type="GO" id="GO:0046872">
    <property type="term" value="F:metal ion binding"/>
    <property type="evidence" value="ECO:0007669"/>
    <property type="project" value="UniProtKB-KW"/>
</dbReference>
<evidence type="ECO:0000256" key="8">
    <source>
        <dbReference type="ARBA" id="ARBA00022519"/>
    </source>
</evidence>
<dbReference type="InterPro" id="IPR036945">
    <property type="entry name" value="DAGK_sf"/>
</dbReference>
<keyword evidence="12" id="KW-0547">Nucleotide-binding</keyword>
<evidence type="ECO:0000256" key="9">
    <source>
        <dbReference type="ARBA" id="ARBA00022679"/>
    </source>
</evidence>
<evidence type="ECO:0000313" key="23">
    <source>
        <dbReference type="EMBL" id="VAW44050.1"/>
    </source>
</evidence>
<keyword evidence="17" id="KW-0443">Lipid metabolism</keyword>
<evidence type="ECO:0000256" key="6">
    <source>
        <dbReference type="ARBA" id="ARBA00022475"/>
    </source>
</evidence>
<dbReference type="GO" id="GO:0006654">
    <property type="term" value="P:phosphatidic acid biosynthetic process"/>
    <property type="evidence" value="ECO:0007669"/>
    <property type="project" value="InterPro"/>
</dbReference>
<dbReference type="GO" id="GO:0005886">
    <property type="term" value="C:plasma membrane"/>
    <property type="evidence" value="ECO:0007669"/>
    <property type="project" value="UniProtKB-SubCell"/>
</dbReference>
<evidence type="ECO:0000256" key="17">
    <source>
        <dbReference type="ARBA" id="ARBA00023098"/>
    </source>
</evidence>
<evidence type="ECO:0000256" key="12">
    <source>
        <dbReference type="ARBA" id="ARBA00022741"/>
    </source>
</evidence>
<dbReference type="Pfam" id="PF01219">
    <property type="entry name" value="DAGK_prokar"/>
    <property type="match status" value="1"/>
</dbReference>
<comment type="cofactor">
    <cofactor evidence="1">
        <name>Mg(2+)</name>
        <dbReference type="ChEBI" id="CHEBI:18420"/>
    </cofactor>
</comment>